<dbReference type="EMBL" id="KC469949">
    <property type="protein sequence ID" value="AGJ03720.1"/>
    <property type="molecule type" value="Genomic_RNA"/>
</dbReference>
<reference evidence="1" key="1">
    <citation type="journal article" date="2014" name="Arch. Virol.">
        <title>Detection and sequence analysis of two novel co-infecting double-strand RNA mycoviruses in Ustilaginoidea virens.</title>
        <authorList>
            <person name="Zhong J."/>
            <person name="Lei X.H."/>
            <person name="Zhu J.Z."/>
            <person name="Song G."/>
            <person name="Zhang Y.D."/>
            <person name="Chen Y."/>
            <person name="Gao B.D."/>
        </authorList>
    </citation>
    <scope>NUCLEOTIDE SEQUENCE</scope>
    <source>
        <strain evidence="1">HNHS-1</strain>
    </source>
</reference>
<proteinExistence type="predicted"/>
<evidence type="ECO:0000313" key="1">
    <source>
        <dbReference type="EMBL" id="AGJ03720.1"/>
    </source>
</evidence>
<protein>
    <submittedName>
        <fullName evidence="1">Uncharacterized protein</fullName>
    </submittedName>
</protein>
<accession>M9TDA7</accession>
<name>M9TDA7_9VIRU</name>
<organism evidence="1">
    <name type="scientific">Ustilaginoidea virens mycovirus</name>
    <dbReference type="NCBI Taxonomy" id="1318463"/>
    <lineage>
        <taxon>Viruses</taxon>
        <taxon>Riboviria</taxon>
        <taxon>dsRNA viruses</taxon>
    </lineage>
</organism>
<sequence>MAPTFRPGRFSPVVEVSLRDSGSPAPAESDFSAFETVSTVTLDVANAAARGSGAVLPSAVPNSSIGKVIGLLLACKNIVEQLTFLSVYARVSGPLRQSPECLEPIVRLYNYYGHFAHDGKLYVSRGLEQSLVSFLFQLRNWSSPDLTALAKNVVLIKASEFDAIDLSFYGLGPDGNIVFRKRKDFKKYIRELISALTTSDIDDDSVLPLVRMTLDTTTEDGLVNLLRFLRHEHPDFGIPDRNFEGNPTPEHTAAMKKLFGASYSADDEVIPVAKFSESISRAFSLLRLVTTERSYVMKSIPIPRYEGGSAAQLASLVDDVLYAEIPLSLDDSTVASAVAITHGSGARFRSAPNIDRDETLRALVSQSLIKR</sequence>